<evidence type="ECO:0000313" key="7">
    <source>
        <dbReference type="Proteomes" id="UP000280307"/>
    </source>
</evidence>
<sequence length="457" mass="51482">MMTMMAFRIATDHWYAHIIGINASNASMFRQWRPPMPSTQSLTPTGYKQTEVGVIPEDWEVRPVYKIASIKTGPFGTLLKASEYSESDGVPLISVSEIRQGFLRITNHTPRVSEIVTRKLPEYILRKGDIVFGRKGAVERSALIRDHQDGWFLGSDGISIRPWSDYHNEYLALQFQSTRVQRWLLHNAIGTTMPSLNQGILRRIIIPLPPTLAEQRAIADALSDADAYIEALEQRSAKQRAVKQGAMQELLTGRRRLPGFSGEWEVRRLGDLVNFYKGKGLSKSVLDPFGNQPCIHYGELFTQYSETIREVLSRTNTHENGFYSISNDVLMPTSDVTPNGLAKASCIKIDNVLIGGDVLIIRSKINQMEGSFLSYLIRLLKDRILQLITGTTVFHLYAADMKRFTFSLPPIREQQAIISCLEDMDASLAAQEAQLAKARQVKQGMLQELLTGRVRLV</sequence>
<comment type="caution">
    <text evidence="6">The sequence shown here is derived from an EMBL/GenBank/DDBJ whole genome shotgun (WGS) entry which is preliminary data.</text>
</comment>
<keyword evidence="6" id="KW-0378">Hydrolase</keyword>
<accession>A0A426TSK8</accession>
<organism evidence="6 7">
    <name type="scientific">Candidatus Viridilinea halotolerans</name>
    <dbReference type="NCBI Taxonomy" id="2491704"/>
    <lineage>
        <taxon>Bacteria</taxon>
        <taxon>Bacillati</taxon>
        <taxon>Chloroflexota</taxon>
        <taxon>Chloroflexia</taxon>
        <taxon>Chloroflexales</taxon>
        <taxon>Chloroflexineae</taxon>
        <taxon>Oscillochloridaceae</taxon>
        <taxon>Candidatus Viridilinea</taxon>
    </lineage>
</organism>
<dbReference type="Pfam" id="PF01420">
    <property type="entry name" value="Methylase_S"/>
    <property type="match status" value="2"/>
</dbReference>
<feature type="coiled-coil region" evidence="4">
    <location>
        <begin position="421"/>
        <end position="448"/>
    </location>
</feature>
<keyword evidence="4" id="KW-0175">Coiled coil</keyword>
<dbReference type="Gene3D" id="1.10.287.1120">
    <property type="entry name" value="Bipartite methylase S protein"/>
    <property type="match status" value="1"/>
</dbReference>
<keyword evidence="2" id="KW-0680">Restriction system</keyword>
<dbReference type="Proteomes" id="UP000280307">
    <property type="component" value="Unassembled WGS sequence"/>
</dbReference>
<gene>
    <name evidence="6" type="ORF">EI684_19580</name>
</gene>
<evidence type="ECO:0000256" key="1">
    <source>
        <dbReference type="ARBA" id="ARBA00010923"/>
    </source>
</evidence>
<dbReference type="GO" id="GO:0003677">
    <property type="term" value="F:DNA binding"/>
    <property type="evidence" value="ECO:0007669"/>
    <property type="project" value="UniProtKB-KW"/>
</dbReference>
<keyword evidence="3" id="KW-0238">DNA-binding</keyword>
<dbReference type="InterPro" id="IPR052021">
    <property type="entry name" value="Type-I_RS_S_subunit"/>
</dbReference>
<keyword evidence="6" id="KW-0255">Endonuclease</keyword>
<dbReference type="PANTHER" id="PTHR30408">
    <property type="entry name" value="TYPE-1 RESTRICTION ENZYME ECOKI SPECIFICITY PROTEIN"/>
    <property type="match status" value="1"/>
</dbReference>
<dbReference type="GO" id="GO:0004519">
    <property type="term" value="F:endonuclease activity"/>
    <property type="evidence" value="ECO:0007669"/>
    <property type="project" value="UniProtKB-KW"/>
</dbReference>
<dbReference type="GO" id="GO:0009307">
    <property type="term" value="P:DNA restriction-modification system"/>
    <property type="evidence" value="ECO:0007669"/>
    <property type="project" value="UniProtKB-KW"/>
</dbReference>
<evidence type="ECO:0000313" key="6">
    <source>
        <dbReference type="EMBL" id="RRR67079.1"/>
    </source>
</evidence>
<dbReference type="InterPro" id="IPR000055">
    <property type="entry name" value="Restrct_endonuc_typeI_TRD"/>
</dbReference>
<protein>
    <submittedName>
        <fullName evidence="6">Restriction endonuclease subunit S</fullName>
    </submittedName>
</protein>
<dbReference type="CDD" id="cd16961">
    <property type="entry name" value="RMtype1_S_TRD-CR_like"/>
    <property type="match status" value="1"/>
</dbReference>
<dbReference type="InterPro" id="IPR044946">
    <property type="entry name" value="Restrct_endonuc_typeI_TRD_sf"/>
</dbReference>
<feature type="domain" description="Type I restriction modification DNA specificity" evidence="5">
    <location>
        <begin position="56"/>
        <end position="236"/>
    </location>
</feature>
<dbReference type="PANTHER" id="PTHR30408:SF13">
    <property type="entry name" value="TYPE I RESTRICTION ENZYME HINDI SPECIFICITY SUBUNIT"/>
    <property type="match status" value="1"/>
</dbReference>
<proteinExistence type="inferred from homology"/>
<reference evidence="6 7" key="1">
    <citation type="submission" date="2018-12" db="EMBL/GenBank/DDBJ databases">
        <title>Genome Sequence of Candidatus Viridilinea halotolerans isolated from saline sulfide-rich spring.</title>
        <authorList>
            <person name="Grouzdev D.S."/>
            <person name="Burganskaya E.I."/>
            <person name="Krutkina M.S."/>
            <person name="Sukhacheva M.V."/>
            <person name="Gorlenko V.M."/>
        </authorList>
    </citation>
    <scope>NUCLEOTIDE SEQUENCE [LARGE SCALE GENOMIC DNA]</scope>
    <source>
        <strain evidence="6">Chok-6</strain>
    </source>
</reference>
<dbReference type="EMBL" id="RSAS01000811">
    <property type="protein sequence ID" value="RRR67079.1"/>
    <property type="molecule type" value="Genomic_DNA"/>
</dbReference>
<feature type="domain" description="Type I restriction modification DNA specificity" evidence="5">
    <location>
        <begin position="263"/>
        <end position="432"/>
    </location>
</feature>
<dbReference type="Gene3D" id="3.90.220.20">
    <property type="entry name" value="DNA methylase specificity domains"/>
    <property type="match status" value="2"/>
</dbReference>
<evidence type="ECO:0000256" key="3">
    <source>
        <dbReference type="ARBA" id="ARBA00023125"/>
    </source>
</evidence>
<dbReference type="AlphaFoldDB" id="A0A426TSK8"/>
<name>A0A426TSK8_9CHLR</name>
<dbReference type="SUPFAM" id="SSF116734">
    <property type="entry name" value="DNA methylase specificity domain"/>
    <property type="match status" value="2"/>
</dbReference>
<evidence type="ECO:0000259" key="5">
    <source>
        <dbReference type="Pfam" id="PF01420"/>
    </source>
</evidence>
<evidence type="ECO:0000256" key="2">
    <source>
        <dbReference type="ARBA" id="ARBA00022747"/>
    </source>
</evidence>
<keyword evidence="6" id="KW-0540">Nuclease</keyword>
<comment type="similarity">
    <text evidence="1">Belongs to the type-I restriction system S methylase family.</text>
</comment>
<evidence type="ECO:0000256" key="4">
    <source>
        <dbReference type="SAM" id="Coils"/>
    </source>
</evidence>